<proteinExistence type="predicted"/>
<dbReference type="SMART" id="SM00320">
    <property type="entry name" value="WD40"/>
    <property type="match status" value="4"/>
</dbReference>
<dbReference type="GO" id="GO:0003714">
    <property type="term" value="F:transcription corepressor activity"/>
    <property type="evidence" value="ECO:0007669"/>
    <property type="project" value="InterPro"/>
</dbReference>
<dbReference type="InterPro" id="IPR036322">
    <property type="entry name" value="WD40_repeat_dom_sf"/>
</dbReference>
<evidence type="ECO:0000256" key="1">
    <source>
        <dbReference type="ARBA" id="ARBA00022574"/>
    </source>
</evidence>
<reference evidence="5 6" key="1">
    <citation type="journal article" date="2022" name="Nat. Genet.">
        <title>Improved pea reference genome and pan-genome highlight genomic features and evolutionary characteristics.</title>
        <authorList>
            <person name="Yang T."/>
            <person name="Liu R."/>
            <person name="Luo Y."/>
            <person name="Hu S."/>
            <person name="Wang D."/>
            <person name="Wang C."/>
            <person name="Pandey M.K."/>
            <person name="Ge S."/>
            <person name="Xu Q."/>
            <person name="Li N."/>
            <person name="Li G."/>
            <person name="Huang Y."/>
            <person name="Saxena R.K."/>
            <person name="Ji Y."/>
            <person name="Li M."/>
            <person name="Yan X."/>
            <person name="He Y."/>
            <person name="Liu Y."/>
            <person name="Wang X."/>
            <person name="Xiang C."/>
            <person name="Varshney R.K."/>
            <person name="Ding H."/>
            <person name="Gao S."/>
            <person name="Zong X."/>
        </authorList>
    </citation>
    <scope>NUCLEOTIDE SEQUENCE [LARGE SCALE GENOMIC DNA]</scope>
    <source>
        <strain evidence="5 6">cv. Zhongwan 6</strain>
    </source>
</reference>
<keyword evidence="2" id="KW-0677">Repeat</keyword>
<evidence type="ECO:0000256" key="3">
    <source>
        <dbReference type="PROSITE-ProRule" id="PRU00221"/>
    </source>
</evidence>
<dbReference type="Pfam" id="PF08513">
    <property type="entry name" value="LisH"/>
    <property type="match status" value="1"/>
</dbReference>
<dbReference type="PANTHER" id="PTHR44376">
    <property type="entry name" value="TRANSCRIPTIONAL REGULATOR OF FILAMENTOUS GROWTH FLO8"/>
    <property type="match status" value="1"/>
</dbReference>
<sequence length="436" mass="48431">MEPKLPNEGSSSNPAMEPKHPNEETFQRFVYAYLMEKGYEKTAEIFRNDTQISIPMPDLNEPPGFLSDFWNIFYDTYNSRARQRNEQTSPQNQQPTPSNAGSTQNQVIVQQRSNTSTQNQVIVQPPNIGPVINTTTASMISIKHHLTFPSGGVKLLSCDISSDGRIVASGGQGPHGRKPFICYTENRIAVTAKDTHTGTITHVRFHPDCKRFATASADRTVKLWNAATHQTVLHHMNHSVLRHKGAVRSLDFHPFDYKTLCSSDDTEIKVWDVNTCVTSYSSKDGGGIVRVQPLYGRLLAVANGNAITILDSRNLVFVRKLEGHVKDIKSMCWDVTGQMIASVSEDEARVWSASDGQCIGSYPSKERKFQSVIFHPRYHKALVIGGHKCLLSLNLESMSECTTRDTQFSITALAAAKAQSQFIASGSDDGVVKIWK</sequence>
<protein>
    <submittedName>
        <fullName evidence="5">Uncharacterized protein</fullName>
    </submittedName>
</protein>
<keyword evidence="6" id="KW-1185">Reference proteome</keyword>
<gene>
    <name evidence="5" type="ORF">KIW84_042410</name>
</gene>
<evidence type="ECO:0000313" key="6">
    <source>
        <dbReference type="Proteomes" id="UP001058974"/>
    </source>
</evidence>
<dbReference type="PROSITE" id="PS50082">
    <property type="entry name" value="WD_REPEATS_2"/>
    <property type="match status" value="3"/>
</dbReference>
<evidence type="ECO:0000313" key="5">
    <source>
        <dbReference type="EMBL" id="KAI5417781.1"/>
    </source>
</evidence>
<dbReference type="PROSITE" id="PS50896">
    <property type="entry name" value="LISH"/>
    <property type="match status" value="1"/>
</dbReference>
<feature type="repeat" description="WD" evidence="3">
    <location>
        <begin position="193"/>
        <end position="234"/>
    </location>
</feature>
<feature type="region of interest" description="Disordered" evidence="4">
    <location>
        <begin position="82"/>
        <end position="106"/>
    </location>
</feature>
<dbReference type="Gene3D" id="2.130.10.10">
    <property type="entry name" value="YVTN repeat-like/Quinoprotein amine dehydrogenase"/>
    <property type="match status" value="2"/>
</dbReference>
<dbReference type="Gramene" id="Psat04G0241000-T1">
    <property type="protein sequence ID" value="KAI5417781.1"/>
    <property type="gene ID" value="KIW84_042410"/>
</dbReference>
<organism evidence="5 6">
    <name type="scientific">Pisum sativum</name>
    <name type="common">Garden pea</name>
    <name type="synonym">Lathyrus oleraceus</name>
    <dbReference type="NCBI Taxonomy" id="3888"/>
    <lineage>
        <taxon>Eukaryota</taxon>
        <taxon>Viridiplantae</taxon>
        <taxon>Streptophyta</taxon>
        <taxon>Embryophyta</taxon>
        <taxon>Tracheophyta</taxon>
        <taxon>Spermatophyta</taxon>
        <taxon>Magnoliopsida</taxon>
        <taxon>eudicotyledons</taxon>
        <taxon>Gunneridae</taxon>
        <taxon>Pentapetalae</taxon>
        <taxon>rosids</taxon>
        <taxon>fabids</taxon>
        <taxon>Fabales</taxon>
        <taxon>Fabaceae</taxon>
        <taxon>Papilionoideae</taxon>
        <taxon>50 kb inversion clade</taxon>
        <taxon>NPAAA clade</taxon>
        <taxon>Hologalegina</taxon>
        <taxon>IRL clade</taxon>
        <taxon>Fabeae</taxon>
        <taxon>Lathyrus</taxon>
    </lineage>
</organism>
<dbReference type="Proteomes" id="UP001058974">
    <property type="component" value="Chromosome 4"/>
</dbReference>
<dbReference type="PANTHER" id="PTHR44376:SF8">
    <property type="entry name" value="TRANSCRIPTIONAL COREPRESSOR LEUNIG-LIKE"/>
    <property type="match status" value="1"/>
</dbReference>
<evidence type="ECO:0000256" key="2">
    <source>
        <dbReference type="ARBA" id="ARBA00022737"/>
    </source>
</evidence>
<evidence type="ECO:0000256" key="4">
    <source>
        <dbReference type="SAM" id="MobiDB-lite"/>
    </source>
</evidence>
<feature type="repeat" description="WD" evidence="3">
    <location>
        <begin position="240"/>
        <end position="275"/>
    </location>
</feature>
<dbReference type="Pfam" id="PF00400">
    <property type="entry name" value="WD40"/>
    <property type="match status" value="4"/>
</dbReference>
<dbReference type="InterPro" id="IPR020472">
    <property type="entry name" value="WD40_PAC1"/>
</dbReference>
<accession>A0A9D4XFI4</accession>
<feature type="compositionally biased region" description="Low complexity" evidence="4">
    <location>
        <begin position="87"/>
        <end position="99"/>
    </location>
</feature>
<comment type="caution">
    <text evidence="5">The sequence shown here is derived from an EMBL/GenBank/DDBJ whole genome shotgun (WGS) entry which is preliminary data.</text>
</comment>
<keyword evidence="1 3" id="KW-0853">WD repeat</keyword>
<dbReference type="PROSITE" id="PS50294">
    <property type="entry name" value="WD_REPEATS_REGION"/>
    <property type="match status" value="3"/>
</dbReference>
<name>A0A9D4XFI4_PEA</name>
<dbReference type="InterPro" id="IPR015943">
    <property type="entry name" value="WD40/YVTN_repeat-like_dom_sf"/>
</dbReference>
<dbReference type="AlphaFoldDB" id="A0A9D4XFI4"/>
<feature type="repeat" description="WD" evidence="3">
    <location>
        <begin position="420"/>
        <end position="436"/>
    </location>
</feature>
<dbReference type="InterPro" id="IPR001680">
    <property type="entry name" value="WD40_rpt"/>
</dbReference>
<dbReference type="InterPro" id="IPR006594">
    <property type="entry name" value="LisH"/>
</dbReference>
<feature type="region of interest" description="Disordered" evidence="4">
    <location>
        <begin position="1"/>
        <end position="22"/>
    </location>
</feature>
<dbReference type="PRINTS" id="PR00320">
    <property type="entry name" value="GPROTEINBRPT"/>
</dbReference>
<dbReference type="InterPro" id="IPR044716">
    <property type="entry name" value="LEUNIG-like"/>
</dbReference>
<dbReference type="OrthoDB" id="5600002at2759"/>
<dbReference type="SUPFAM" id="SSF50978">
    <property type="entry name" value="WD40 repeat-like"/>
    <property type="match status" value="1"/>
</dbReference>
<dbReference type="EMBL" id="JAMSHJ010000004">
    <property type="protein sequence ID" value="KAI5417781.1"/>
    <property type="molecule type" value="Genomic_DNA"/>
</dbReference>